<dbReference type="AlphaFoldDB" id="H0EI04"/>
<gene>
    <name evidence="1" type="ORF">M7I_2149</name>
</gene>
<comment type="caution">
    <text evidence="1">The sequence shown here is derived from an EMBL/GenBank/DDBJ whole genome shotgun (WGS) entry which is preliminary data.</text>
</comment>
<proteinExistence type="predicted"/>
<dbReference type="Proteomes" id="UP000005446">
    <property type="component" value="Unassembled WGS sequence"/>
</dbReference>
<reference evidence="1 2" key="1">
    <citation type="journal article" date="2012" name="Eukaryot. Cell">
        <title>Genome sequence of the fungus Glarea lozoyensis: the first genome sequence of a species from the Helotiaceae family.</title>
        <authorList>
            <person name="Youssar L."/>
            <person name="Gruening B.A."/>
            <person name="Erxleben A."/>
            <person name="Guenther S."/>
            <person name="Huettel W."/>
        </authorList>
    </citation>
    <scope>NUCLEOTIDE SEQUENCE [LARGE SCALE GENOMIC DNA]</scope>
    <source>
        <strain evidence="2">ATCC 74030 / MF5533</strain>
    </source>
</reference>
<protein>
    <submittedName>
        <fullName evidence="1">Uncharacterized protein</fullName>
    </submittedName>
</protein>
<organism evidence="1 2">
    <name type="scientific">Glarea lozoyensis (strain ATCC 74030 / MF5533)</name>
    <dbReference type="NCBI Taxonomy" id="1104152"/>
    <lineage>
        <taxon>Eukaryota</taxon>
        <taxon>Fungi</taxon>
        <taxon>Dikarya</taxon>
        <taxon>Ascomycota</taxon>
        <taxon>Pezizomycotina</taxon>
        <taxon>Leotiomycetes</taxon>
        <taxon>Helotiales</taxon>
        <taxon>Helotiaceae</taxon>
        <taxon>Glarea</taxon>
    </lineage>
</organism>
<accession>H0EI04</accession>
<keyword evidence="2" id="KW-1185">Reference proteome</keyword>
<dbReference type="InParanoid" id="H0EI04"/>
<dbReference type="HOGENOM" id="CLU_2960975_0_0_1"/>
<evidence type="ECO:0000313" key="1">
    <source>
        <dbReference type="EMBL" id="EHL01797.1"/>
    </source>
</evidence>
<dbReference type="EMBL" id="AGUE01000044">
    <property type="protein sequence ID" value="EHL01797.1"/>
    <property type="molecule type" value="Genomic_DNA"/>
</dbReference>
<sequence>MFLSTALCDNFADDLRSGWGISCWTTKELKLPNIWAGEINKWPYKLLKLRQDLIGSFNV</sequence>
<evidence type="ECO:0000313" key="2">
    <source>
        <dbReference type="Proteomes" id="UP000005446"/>
    </source>
</evidence>
<name>H0EI04_GLAL7</name>